<keyword evidence="1" id="KW-0973">c-di-GMP</keyword>
<reference evidence="3 4" key="1">
    <citation type="submission" date="2015-05" db="EMBL/GenBank/DDBJ databases">
        <title>Genome sequencing and analysis of members of genus Stenotrophomonas.</title>
        <authorList>
            <person name="Patil P.P."/>
            <person name="Midha S."/>
            <person name="Patil P.B."/>
        </authorList>
    </citation>
    <scope>NUCLEOTIDE SEQUENCE [LARGE SCALE GENOMIC DNA]</scope>
    <source>
        <strain evidence="3 4">JCM 16244</strain>
    </source>
</reference>
<comment type="subunit">
    <text evidence="1">Monomer in both c-di-GMP-bound and free forms.</text>
</comment>
<dbReference type="GO" id="GO:0035438">
    <property type="term" value="F:cyclic-di-GMP binding"/>
    <property type="evidence" value="ECO:0007669"/>
    <property type="project" value="InterPro"/>
</dbReference>
<evidence type="ECO:0000313" key="4">
    <source>
        <dbReference type="Proteomes" id="UP000050940"/>
    </source>
</evidence>
<evidence type="ECO:0000313" key="3">
    <source>
        <dbReference type="EMBL" id="KRG83492.1"/>
    </source>
</evidence>
<dbReference type="EMBL" id="LDJP01000070">
    <property type="protein sequence ID" value="KRG83492.1"/>
    <property type="molecule type" value="Genomic_DNA"/>
</dbReference>
<gene>
    <name evidence="3" type="ORF">ABB34_11835</name>
</gene>
<proteinExistence type="predicted"/>
<dbReference type="STRING" id="659018.ABB34_11835"/>
<organism evidence="3 4">
    <name type="scientific">Stenotrophomonas daejeonensis</name>
    <dbReference type="NCBI Taxonomy" id="659018"/>
    <lineage>
        <taxon>Bacteria</taxon>
        <taxon>Pseudomonadati</taxon>
        <taxon>Pseudomonadota</taxon>
        <taxon>Gammaproteobacteria</taxon>
        <taxon>Lysobacterales</taxon>
        <taxon>Lysobacteraceae</taxon>
        <taxon>Stenotrophomonas</taxon>
    </lineage>
</organism>
<keyword evidence="4" id="KW-1185">Reference proteome</keyword>
<dbReference type="InterPro" id="IPR009875">
    <property type="entry name" value="PilZ_domain"/>
</dbReference>
<accession>A0A0R0E0Q3</accession>
<dbReference type="Gene3D" id="2.40.10.220">
    <property type="entry name" value="predicted glycosyltransferase like domains"/>
    <property type="match status" value="1"/>
</dbReference>
<dbReference type="InterPro" id="IPR027021">
    <property type="entry name" value="C-di-GMP_BP_PA4608"/>
</dbReference>
<dbReference type="AlphaFoldDB" id="A0A0R0E0Q3"/>
<sequence length="123" mass="13348">MNSSEDRRHFWRVPFHSAASVVAADGVTHAGRLHDLSLKGALFEVIDAWPGAAGGQCRLQVELSEDTPIHMQATVMHVEGRNIGLRCDEIDLDSITALRRVIELNAADPALLERELGALVQGG</sequence>
<keyword evidence="1" id="KW-0547">Nucleotide-binding</keyword>
<dbReference type="Proteomes" id="UP000050940">
    <property type="component" value="Unassembled WGS sequence"/>
</dbReference>
<dbReference type="OrthoDB" id="5298508at2"/>
<evidence type="ECO:0000256" key="1">
    <source>
        <dbReference type="PIRNR" id="PIRNR028141"/>
    </source>
</evidence>
<dbReference type="PATRIC" id="fig|659018.3.peg.2502"/>
<protein>
    <recommendedName>
        <fullName evidence="1">Cyclic diguanosine monophosphate-binding protein</fullName>
        <shortName evidence="1">c-di-GMP-binding protein</shortName>
    </recommendedName>
    <alternativeName>
        <fullName evidence="1">Pilz domain-containing protein</fullName>
    </alternativeName>
</protein>
<feature type="domain" description="PilZ" evidence="2">
    <location>
        <begin position="6"/>
        <end position="102"/>
    </location>
</feature>
<dbReference type="SUPFAM" id="SSF141371">
    <property type="entry name" value="PilZ domain-like"/>
    <property type="match status" value="1"/>
</dbReference>
<dbReference type="RefSeq" id="WP_057641529.1">
    <property type="nucleotide sequence ID" value="NZ_LDJP01000070.1"/>
</dbReference>
<comment type="function">
    <text evidence="1">Binds the second messenger bis-(3'-5') cyclic dimeric guanosine monophosphate (c-di-GMP). Can bind two c-di-GMP molecules per monomer. May play a role in bacterial second-messenger regulated processes. Binding to c-di-GMP induces a conformational change of the C- and N-termini resulting in the exposure of a highly negative surface on one side of the protein to a possible effector protein.</text>
</comment>
<comment type="caution">
    <text evidence="3">The sequence shown here is derived from an EMBL/GenBank/DDBJ whole genome shotgun (WGS) entry which is preliminary data.</text>
</comment>
<dbReference type="PIRSF" id="PIRSF028141">
    <property type="entry name" value="C-di-GMP_BP_PA4608"/>
    <property type="match status" value="1"/>
</dbReference>
<name>A0A0R0E0Q3_9GAMM</name>
<dbReference type="Pfam" id="PF07238">
    <property type="entry name" value="PilZ"/>
    <property type="match status" value="1"/>
</dbReference>
<evidence type="ECO:0000259" key="2">
    <source>
        <dbReference type="Pfam" id="PF07238"/>
    </source>
</evidence>